<protein>
    <submittedName>
        <fullName evidence="3">Uncharacterized protein</fullName>
    </submittedName>
</protein>
<keyword evidence="2" id="KW-0472">Membrane</keyword>
<evidence type="ECO:0000256" key="2">
    <source>
        <dbReference type="SAM" id="Phobius"/>
    </source>
</evidence>
<accession>A0A218XUK4</accession>
<reference evidence="5" key="1">
    <citation type="journal article" date="2017" name="Plant J.">
        <title>The pomegranate (Punica granatum L.) genome and the genomics of punicalagin biosynthesis.</title>
        <authorList>
            <person name="Qin G."/>
            <person name="Xu C."/>
            <person name="Ming R."/>
            <person name="Tang H."/>
            <person name="Guyot R."/>
            <person name="Kramer E.M."/>
            <person name="Hu Y."/>
            <person name="Yi X."/>
            <person name="Qi Y."/>
            <person name="Xu X."/>
            <person name="Gao Z."/>
            <person name="Pan H."/>
            <person name="Jian J."/>
            <person name="Tian Y."/>
            <person name="Yue Z."/>
            <person name="Xu Y."/>
        </authorList>
    </citation>
    <scope>NUCLEOTIDE SEQUENCE [LARGE SCALE GENOMIC DNA]</scope>
    <source>
        <strain evidence="5">cv. Dabenzi</strain>
    </source>
</reference>
<evidence type="ECO:0000313" key="5">
    <source>
        <dbReference type="Proteomes" id="UP000197138"/>
    </source>
</evidence>
<sequence>MTVSCRSPICRCEHADLEGGLLWMDSCLTRAIGRNPNPSGRPSGWRKTPPSKVPSVRRPMVGHTYHCIAPAQSWPSVKQITLFNTLCCSLALIFTSTFIAFAFTTFALTAFAFAVFTFTITALCASAPYLPLYELRPRIHHFMSSNAQPIETRASPDFLPSQVGPMLASNQGSSPASRSSDGSSTWSV</sequence>
<feature type="transmembrane region" description="Helical" evidence="2">
    <location>
        <begin position="110"/>
        <end position="133"/>
    </location>
</feature>
<evidence type="ECO:0000313" key="3">
    <source>
        <dbReference type="EMBL" id="OWM88488.1"/>
    </source>
</evidence>
<keyword evidence="2" id="KW-0812">Transmembrane</keyword>
<keyword evidence="2" id="KW-1133">Transmembrane helix</keyword>
<dbReference type="AlphaFoldDB" id="A0A218XUK4"/>
<name>A0A218XUK4_PUNGR</name>
<feature type="transmembrane region" description="Helical" evidence="2">
    <location>
        <begin position="82"/>
        <end position="104"/>
    </location>
</feature>
<dbReference type="EMBL" id="MTKT01000795">
    <property type="protein sequence ID" value="OWM88488.1"/>
    <property type="molecule type" value="Genomic_DNA"/>
</dbReference>
<reference evidence="3" key="2">
    <citation type="submission" date="2017-06" db="EMBL/GenBank/DDBJ databases">
        <title>The pomegranate genome and the genomics of punicalagin biosynthesis.</title>
        <authorList>
            <person name="Xu C."/>
        </authorList>
    </citation>
    <scope>NUCLEOTIDE SEQUENCE [LARGE SCALE GENOMIC DNA]</scope>
    <source>
        <tissue evidence="3">Fresh leaf</tissue>
    </source>
</reference>
<dbReference type="EMBL" id="PGOL01001241">
    <property type="protein sequence ID" value="PKI59695.1"/>
    <property type="molecule type" value="Genomic_DNA"/>
</dbReference>
<feature type="compositionally biased region" description="Low complexity" evidence="1">
    <location>
        <begin position="173"/>
        <end position="188"/>
    </location>
</feature>
<evidence type="ECO:0000313" key="4">
    <source>
        <dbReference type="EMBL" id="PKI59695.1"/>
    </source>
</evidence>
<evidence type="ECO:0000256" key="1">
    <source>
        <dbReference type="SAM" id="MobiDB-lite"/>
    </source>
</evidence>
<evidence type="ECO:0000313" key="6">
    <source>
        <dbReference type="Proteomes" id="UP000233551"/>
    </source>
</evidence>
<gene>
    <name evidence="3" type="ORF">CDL15_Pgr023989</name>
    <name evidence="4" type="ORF">CRG98_019871</name>
</gene>
<organism evidence="3 5">
    <name type="scientific">Punica granatum</name>
    <name type="common">Pomegranate</name>
    <dbReference type="NCBI Taxonomy" id="22663"/>
    <lineage>
        <taxon>Eukaryota</taxon>
        <taxon>Viridiplantae</taxon>
        <taxon>Streptophyta</taxon>
        <taxon>Embryophyta</taxon>
        <taxon>Tracheophyta</taxon>
        <taxon>Spermatophyta</taxon>
        <taxon>Magnoliopsida</taxon>
        <taxon>eudicotyledons</taxon>
        <taxon>Gunneridae</taxon>
        <taxon>Pentapetalae</taxon>
        <taxon>rosids</taxon>
        <taxon>malvids</taxon>
        <taxon>Myrtales</taxon>
        <taxon>Lythraceae</taxon>
        <taxon>Punica</taxon>
    </lineage>
</organism>
<proteinExistence type="predicted"/>
<keyword evidence="6" id="KW-1185">Reference proteome</keyword>
<reference evidence="4 6" key="3">
    <citation type="submission" date="2017-11" db="EMBL/GenBank/DDBJ databases">
        <title>De-novo sequencing of pomegranate (Punica granatum L.) genome.</title>
        <authorList>
            <person name="Akparov Z."/>
            <person name="Amiraslanov A."/>
            <person name="Hajiyeva S."/>
            <person name="Abbasov M."/>
            <person name="Kaur K."/>
            <person name="Hamwieh A."/>
            <person name="Solovyev V."/>
            <person name="Salamov A."/>
            <person name="Braich B."/>
            <person name="Kosarev P."/>
            <person name="Mahmoud A."/>
            <person name="Hajiyev E."/>
            <person name="Babayeva S."/>
            <person name="Izzatullayeva V."/>
            <person name="Mammadov A."/>
            <person name="Mammadov A."/>
            <person name="Sharifova S."/>
            <person name="Ojaghi J."/>
            <person name="Eynullazada K."/>
            <person name="Bayramov B."/>
            <person name="Abdulazimova A."/>
            <person name="Shahmuradov I."/>
        </authorList>
    </citation>
    <scope>NUCLEOTIDE SEQUENCE [LARGE SCALE GENOMIC DNA]</scope>
    <source>
        <strain evidence="4">AG2017</strain>
        <strain evidence="6">cv. AG2017</strain>
        <tissue evidence="4">Leaf</tissue>
    </source>
</reference>
<dbReference type="Proteomes" id="UP000233551">
    <property type="component" value="Unassembled WGS sequence"/>
</dbReference>
<comment type="caution">
    <text evidence="3">The sequence shown here is derived from an EMBL/GenBank/DDBJ whole genome shotgun (WGS) entry which is preliminary data.</text>
</comment>
<dbReference type="Proteomes" id="UP000197138">
    <property type="component" value="Unassembled WGS sequence"/>
</dbReference>
<feature type="region of interest" description="Disordered" evidence="1">
    <location>
        <begin position="164"/>
        <end position="188"/>
    </location>
</feature>